<evidence type="ECO:0000313" key="2">
    <source>
        <dbReference type="EMBL" id="KAH7016451.1"/>
    </source>
</evidence>
<feature type="compositionally biased region" description="Polar residues" evidence="1">
    <location>
        <begin position="345"/>
        <end position="354"/>
    </location>
</feature>
<feature type="region of interest" description="Disordered" evidence="1">
    <location>
        <begin position="311"/>
        <end position="361"/>
    </location>
</feature>
<feature type="compositionally biased region" description="Basic and acidic residues" evidence="1">
    <location>
        <begin position="118"/>
        <end position="134"/>
    </location>
</feature>
<dbReference type="EMBL" id="JAGTJQ010000012">
    <property type="protein sequence ID" value="KAH7016451.1"/>
    <property type="molecule type" value="Genomic_DNA"/>
</dbReference>
<evidence type="ECO:0000313" key="3">
    <source>
        <dbReference type="Proteomes" id="UP000756346"/>
    </source>
</evidence>
<dbReference type="AlphaFoldDB" id="A0A9P9BJ60"/>
<comment type="caution">
    <text evidence="2">The sequence shown here is derived from an EMBL/GenBank/DDBJ whole genome shotgun (WGS) entry which is preliminary data.</text>
</comment>
<reference evidence="2" key="1">
    <citation type="journal article" date="2021" name="Nat. Commun.">
        <title>Genetic determinants of endophytism in the Arabidopsis root mycobiome.</title>
        <authorList>
            <person name="Mesny F."/>
            <person name="Miyauchi S."/>
            <person name="Thiergart T."/>
            <person name="Pickel B."/>
            <person name="Atanasova L."/>
            <person name="Karlsson M."/>
            <person name="Huettel B."/>
            <person name="Barry K.W."/>
            <person name="Haridas S."/>
            <person name="Chen C."/>
            <person name="Bauer D."/>
            <person name="Andreopoulos W."/>
            <person name="Pangilinan J."/>
            <person name="LaButti K."/>
            <person name="Riley R."/>
            <person name="Lipzen A."/>
            <person name="Clum A."/>
            <person name="Drula E."/>
            <person name="Henrissat B."/>
            <person name="Kohler A."/>
            <person name="Grigoriev I.V."/>
            <person name="Martin F.M."/>
            <person name="Hacquard S."/>
        </authorList>
    </citation>
    <scope>NUCLEOTIDE SEQUENCE</scope>
    <source>
        <strain evidence="2">MPI-CAGE-CH-0230</strain>
    </source>
</reference>
<dbReference type="RefSeq" id="XP_046006075.1">
    <property type="nucleotide sequence ID" value="XM_046155697.1"/>
</dbReference>
<feature type="region of interest" description="Disordered" evidence="1">
    <location>
        <begin position="118"/>
        <end position="261"/>
    </location>
</feature>
<name>A0A9P9BJ60_9PEZI</name>
<organism evidence="2 3">
    <name type="scientific">Microdochium trichocladiopsis</name>
    <dbReference type="NCBI Taxonomy" id="1682393"/>
    <lineage>
        <taxon>Eukaryota</taxon>
        <taxon>Fungi</taxon>
        <taxon>Dikarya</taxon>
        <taxon>Ascomycota</taxon>
        <taxon>Pezizomycotina</taxon>
        <taxon>Sordariomycetes</taxon>
        <taxon>Xylariomycetidae</taxon>
        <taxon>Xylariales</taxon>
        <taxon>Microdochiaceae</taxon>
        <taxon>Microdochium</taxon>
    </lineage>
</organism>
<protein>
    <submittedName>
        <fullName evidence="2">Uncharacterized protein</fullName>
    </submittedName>
</protein>
<dbReference type="Proteomes" id="UP000756346">
    <property type="component" value="Unassembled WGS sequence"/>
</dbReference>
<sequence length="407" mass="44336">MVHDEQGNTVGDTHWRKDHGLEIGEVLTLDRGGIIVEVGDLVVTRNQDPSELVDKRIKEKVDRLAAAAARRPNIPRPPAVGLPTPTRSLYPQTSAKPLQQVVGTPTGHHGRAVIPKESPFEQRQRSMPAPHDDDPSPPTNGKSEPKSGYARSLFGATLSLSSQPMSSAPLRSRPVNTSSMYRPSPVVLPSSPPDEEASATPKSSQPSRQSKAQSNNIATGSMSVQAREALPSLLQTRPQERAASKAEKLARSRQVLTSKDDEEYIIIEPSARKIGSAVKKRVLPALQETLDQNQISTKGDSTTNRQVDVIEISSSNEAPMPSTSKRKKKSLEREDDEKFEEAEGQDSNHTTSHGAGQPCKSRSRPLVCDICTVFSRYRGRPADHRAAYQATQEEGPLDAGTGEVRHL</sequence>
<feature type="compositionally biased region" description="Polar residues" evidence="1">
    <location>
        <begin position="311"/>
        <end position="323"/>
    </location>
</feature>
<gene>
    <name evidence="2" type="ORF">B0I36DRAFT_337703</name>
</gene>
<evidence type="ECO:0000256" key="1">
    <source>
        <dbReference type="SAM" id="MobiDB-lite"/>
    </source>
</evidence>
<feature type="region of interest" description="Disordered" evidence="1">
    <location>
        <begin position="69"/>
        <end position="91"/>
    </location>
</feature>
<feature type="compositionally biased region" description="Polar residues" evidence="1">
    <location>
        <begin position="200"/>
        <end position="224"/>
    </location>
</feature>
<feature type="compositionally biased region" description="Basic and acidic residues" evidence="1">
    <location>
        <begin position="238"/>
        <end position="250"/>
    </location>
</feature>
<feature type="compositionally biased region" description="Acidic residues" evidence="1">
    <location>
        <begin position="333"/>
        <end position="344"/>
    </location>
</feature>
<dbReference type="GeneID" id="70185243"/>
<proteinExistence type="predicted"/>
<accession>A0A9P9BJ60</accession>
<dbReference type="OrthoDB" id="6513042at2759"/>
<keyword evidence="3" id="KW-1185">Reference proteome</keyword>